<dbReference type="InterPro" id="IPR036271">
    <property type="entry name" value="Tet_transcr_reg_TetR-rel_C_sf"/>
</dbReference>
<keyword evidence="3" id="KW-0804">Transcription</keyword>
<feature type="DNA-binding region" description="H-T-H motif" evidence="4">
    <location>
        <begin position="29"/>
        <end position="48"/>
    </location>
</feature>
<dbReference type="Gene3D" id="1.10.10.60">
    <property type="entry name" value="Homeodomain-like"/>
    <property type="match status" value="1"/>
</dbReference>
<dbReference type="Gene3D" id="1.10.357.10">
    <property type="entry name" value="Tetracycline Repressor, domain 2"/>
    <property type="match status" value="1"/>
</dbReference>
<keyword evidence="2 4" id="KW-0238">DNA-binding</keyword>
<evidence type="ECO:0000313" key="6">
    <source>
        <dbReference type="EMBL" id="ASJ70197.1"/>
    </source>
</evidence>
<dbReference type="GO" id="GO:0003677">
    <property type="term" value="F:DNA binding"/>
    <property type="evidence" value="ECO:0007669"/>
    <property type="project" value="UniProtKB-UniRule"/>
</dbReference>
<dbReference type="PROSITE" id="PS01081">
    <property type="entry name" value="HTH_TETR_1"/>
    <property type="match status" value="1"/>
</dbReference>
<dbReference type="EMBL" id="CP018632">
    <property type="protein sequence ID" value="ASJ70197.1"/>
    <property type="molecule type" value="Genomic_DNA"/>
</dbReference>
<dbReference type="InterPro" id="IPR023772">
    <property type="entry name" value="DNA-bd_HTH_TetR-type_CS"/>
</dbReference>
<dbReference type="PANTHER" id="PTHR47506:SF1">
    <property type="entry name" value="HTH-TYPE TRANSCRIPTIONAL REGULATOR YJDC"/>
    <property type="match status" value="1"/>
</dbReference>
<dbReference type="Proteomes" id="UP000250079">
    <property type="component" value="Chromosome"/>
</dbReference>
<name>A0A2Z2NRN4_9GAMM</name>
<dbReference type="PRINTS" id="PR00455">
    <property type="entry name" value="HTHTETR"/>
</dbReference>
<dbReference type="InterPro" id="IPR001647">
    <property type="entry name" value="HTH_TetR"/>
</dbReference>
<dbReference type="AlphaFoldDB" id="A0A2Z2NRN4"/>
<dbReference type="OrthoDB" id="270177at2"/>
<accession>A0A2Z2NRN4</accession>
<sequence>MPWEKSFDEEVAVSKAMDVFWQKGFEPASIADLIAETGITRGSLYNAFGGKEQLFIRALQKYDQEYRCAMLTELEALDDPMLTLRKFFDGIVADTLADPLKKGCFLINTSSDLAIHGEAVNQIVRDGLRELESFFSRNIKQAQARKELPLSLDPEASAKGLLSMVVAIRVLGRGMLDAAALNTLAAQAMRLLH</sequence>
<gene>
    <name evidence="6" type="primary">comR_1</name>
    <name evidence="6" type="ORF">IMCC3135_00355</name>
</gene>
<reference evidence="6 7" key="1">
    <citation type="submission" date="2016-12" db="EMBL/GenBank/DDBJ databases">
        <authorList>
            <person name="Song W.-J."/>
            <person name="Kurnit D.M."/>
        </authorList>
    </citation>
    <scope>NUCLEOTIDE SEQUENCE [LARGE SCALE GENOMIC DNA]</scope>
    <source>
        <strain evidence="6 7">IMCC3135</strain>
    </source>
</reference>
<evidence type="ECO:0000256" key="2">
    <source>
        <dbReference type="ARBA" id="ARBA00023125"/>
    </source>
</evidence>
<feature type="domain" description="HTH tetR-type" evidence="5">
    <location>
        <begin position="6"/>
        <end position="66"/>
    </location>
</feature>
<evidence type="ECO:0000256" key="3">
    <source>
        <dbReference type="ARBA" id="ARBA00023163"/>
    </source>
</evidence>
<protein>
    <submittedName>
        <fullName evidence="6">HTH-type transcriptional repressor ComR</fullName>
    </submittedName>
</protein>
<organism evidence="6 7">
    <name type="scientific">Granulosicoccus antarcticus IMCC3135</name>
    <dbReference type="NCBI Taxonomy" id="1192854"/>
    <lineage>
        <taxon>Bacteria</taxon>
        <taxon>Pseudomonadati</taxon>
        <taxon>Pseudomonadota</taxon>
        <taxon>Gammaproteobacteria</taxon>
        <taxon>Chromatiales</taxon>
        <taxon>Granulosicoccaceae</taxon>
        <taxon>Granulosicoccus</taxon>
    </lineage>
</organism>
<evidence type="ECO:0000259" key="5">
    <source>
        <dbReference type="PROSITE" id="PS50977"/>
    </source>
</evidence>
<dbReference type="Pfam" id="PF16925">
    <property type="entry name" value="TetR_C_13"/>
    <property type="match status" value="1"/>
</dbReference>
<evidence type="ECO:0000256" key="1">
    <source>
        <dbReference type="ARBA" id="ARBA00023015"/>
    </source>
</evidence>
<dbReference type="KEGG" id="gai:IMCC3135_00355"/>
<keyword evidence="1" id="KW-0805">Transcription regulation</keyword>
<keyword evidence="7" id="KW-1185">Reference proteome</keyword>
<dbReference type="SUPFAM" id="SSF46689">
    <property type="entry name" value="Homeodomain-like"/>
    <property type="match status" value="1"/>
</dbReference>
<dbReference type="InterPro" id="IPR009057">
    <property type="entry name" value="Homeodomain-like_sf"/>
</dbReference>
<dbReference type="Pfam" id="PF00440">
    <property type="entry name" value="TetR_N"/>
    <property type="match status" value="1"/>
</dbReference>
<evidence type="ECO:0000256" key="4">
    <source>
        <dbReference type="PROSITE-ProRule" id="PRU00335"/>
    </source>
</evidence>
<dbReference type="SUPFAM" id="SSF48498">
    <property type="entry name" value="Tetracyclin repressor-like, C-terminal domain"/>
    <property type="match status" value="1"/>
</dbReference>
<evidence type="ECO:0000313" key="7">
    <source>
        <dbReference type="Proteomes" id="UP000250079"/>
    </source>
</evidence>
<dbReference type="InterPro" id="IPR011075">
    <property type="entry name" value="TetR_C"/>
</dbReference>
<proteinExistence type="predicted"/>
<dbReference type="PANTHER" id="PTHR47506">
    <property type="entry name" value="TRANSCRIPTIONAL REGULATORY PROTEIN"/>
    <property type="match status" value="1"/>
</dbReference>
<dbReference type="RefSeq" id="WP_088915761.1">
    <property type="nucleotide sequence ID" value="NZ_CP018632.1"/>
</dbReference>
<dbReference type="PROSITE" id="PS50977">
    <property type="entry name" value="HTH_TETR_2"/>
    <property type="match status" value="1"/>
</dbReference>